<dbReference type="AlphaFoldDB" id="A0A7I8JX62"/>
<comment type="similarity">
    <text evidence="1">Belongs to the 'GDSL' lipolytic enzyme family.</text>
</comment>
<protein>
    <submittedName>
        <fullName evidence="6">Uncharacterized protein</fullName>
    </submittedName>
</protein>
<proteinExistence type="inferred from homology"/>
<dbReference type="CDD" id="cd01837">
    <property type="entry name" value="SGNH_plant_lipase_like"/>
    <property type="match status" value="1"/>
</dbReference>
<dbReference type="GO" id="GO:0016788">
    <property type="term" value="F:hydrolase activity, acting on ester bonds"/>
    <property type="evidence" value="ECO:0007669"/>
    <property type="project" value="InterPro"/>
</dbReference>
<keyword evidence="7" id="KW-1185">Reference proteome</keyword>
<evidence type="ECO:0000256" key="5">
    <source>
        <dbReference type="SAM" id="SignalP"/>
    </source>
</evidence>
<dbReference type="PANTHER" id="PTHR22835:SF275">
    <property type="entry name" value="OS01G0331100 PROTEIN"/>
    <property type="match status" value="1"/>
</dbReference>
<dbReference type="InterPro" id="IPR036514">
    <property type="entry name" value="SGNH_hydro_sf"/>
</dbReference>
<evidence type="ECO:0000313" key="6">
    <source>
        <dbReference type="EMBL" id="CAA7388311.1"/>
    </source>
</evidence>
<evidence type="ECO:0000256" key="2">
    <source>
        <dbReference type="ARBA" id="ARBA00022729"/>
    </source>
</evidence>
<gene>
    <name evidence="6" type="ORF">SI8410_01000570</name>
</gene>
<evidence type="ECO:0000256" key="4">
    <source>
        <dbReference type="ARBA" id="ARBA00023180"/>
    </source>
</evidence>
<dbReference type="InterPro" id="IPR001087">
    <property type="entry name" value="GDSL"/>
</dbReference>
<dbReference type="SUPFAM" id="SSF52266">
    <property type="entry name" value="SGNH hydrolase"/>
    <property type="match status" value="1"/>
</dbReference>
<dbReference type="PANTHER" id="PTHR22835">
    <property type="entry name" value="ZINC FINGER FYVE DOMAIN CONTAINING PROTEIN"/>
    <property type="match status" value="1"/>
</dbReference>
<organism evidence="6 7">
    <name type="scientific">Spirodela intermedia</name>
    <name type="common">Intermediate duckweed</name>
    <dbReference type="NCBI Taxonomy" id="51605"/>
    <lineage>
        <taxon>Eukaryota</taxon>
        <taxon>Viridiplantae</taxon>
        <taxon>Streptophyta</taxon>
        <taxon>Embryophyta</taxon>
        <taxon>Tracheophyta</taxon>
        <taxon>Spermatophyta</taxon>
        <taxon>Magnoliopsida</taxon>
        <taxon>Liliopsida</taxon>
        <taxon>Araceae</taxon>
        <taxon>Lemnoideae</taxon>
        <taxon>Spirodela</taxon>
    </lineage>
</organism>
<dbReference type="InterPro" id="IPR035669">
    <property type="entry name" value="SGNH_plant_lipase-like"/>
</dbReference>
<keyword evidence="3" id="KW-0378">Hydrolase</keyword>
<sequence length="384" mass="40380">MGGGGGGRRISLVPALRLRWVLAVALVVSPAAEVVAEGELQCRRPPVIFNFGDSNSDTGGLQAGLGYVIGPPHGRRFPGGATGRLCDGRLIIDFLCESLKKRYLSPYLEALGSDFAGGANFAIGGARTLPRNVPFSLSIQVLQFLRFRSRSLGLLSKGGAQNLIDEEGFKNALYMLDIGQNDLSFSLSSGRTSSPPTATERIPAILAEIKSAITTIYWRGGGRRFWVHGTGPLGCLPQKLVAYSAAGAEVDAAGCLAELNAAARAFNDGLKLLCEDLAGELPNAAVVFTDLYAIKYALIADHASHGFESPLKTCCGYGGGVYNYNPNVTCGNPGSQACPDGGAARFLSWDGVHFSEAANAAAAAMILTADFSKPRLRLDSFCSP</sequence>
<dbReference type="EMBL" id="LR746264">
    <property type="protein sequence ID" value="CAA7388311.1"/>
    <property type="molecule type" value="Genomic_DNA"/>
</dbReference>
<reference evidence="6" key="1">
    <citation type="submission" date="2020-02" db="EMBL/GenBank/DDBJ databases">
        <authorList>
            <person name="Scholz U."/>
            <person name="Mascher M."/>
            <person name="Fiebig A."/>
        </authorList>
    </citation>
    <scope>NUCLEOTIDE SEQUENCE</scope>
</reference>
<dbReference type="Gene3D" id="3.40.50.1110">
    <property type="entry name" value="SGNH hydrolase"/>
    <property type="match status" value="1"/>
</dbReference>
<dbReference type="OrthoDB" id="655468at2759"/>
<evidence type="ECO:0000313" key="7">
    <source>
        <dbReference type="Proteomes" id="UP000663760"/>
    </source>
</evidence>
<dbReference type="Proteomes" id="UP000663760">
    <property type="component" value="Chromosome 1"/>
</dbReference>
<feature type="chain" id="PRO_5029528312" evidence="5">
    <location>
        <begin position="37"/>
        <end position="384"/>
    </location>
</feature>
<dbReference type="Pfam" id="PF00657">
    <property type="entry name" value="Lipase_GDSL"/>
    <property type="match status" value="1"/>
</dbReference>
<keyword evidence="2 5" id="KW-0732">Signal</keyword>
<keyword evidence="4" id="KW-0325">Glycoprotein</keyword>
<evidence type="ECO:0000256" key="1">
    <source>
        <dbReference type="ARBA" id="ARBA00008668"/>
    </source>
</evidence>
<name>A0A7I8JX62_SPIIN</name>
<accession>A0A7I8JX62</accession>
<evidence type="ECO:0000256" key="3">
    <source>
        <dbReference type="ARBA" id="ARBA00022801"/>
    </source>
</evidence>
<feature type="signal peptide" evidence="5">
    <location>
        <begin position="1"/>
        <end position="36"/>
    </location>
</feature>